<evidence type="ECO:0000256" key="1">
    <source>
        <dbReference type="SAM" id="MobiDB-lite"/>
    </source>
</evidence>
<gene>
    <name evidence="2" type="ORF">IC230_06470</name>
</gene>
<reference evidence="2" key="1">
    <citation type="submission" date="2020-09" db="EMBL/GenBank/DDBJ databases">
        <authorList>
            <person name="Kim M.K."/>
        </authorList>
    </citation>
    <scope>NUCLEOTIDE SEQUENCE</scope>
    <source>
        <strain evidence="2">BT704</strain>
    </source>
</reference>
<organism evidence="2 3">
    <name type="scientific">Spirosoma validum</name>
    <dbReference type="NCBI Taxonomy" id="2771355"/>
    <lineage>
        <taxon>Bacteria</taxon>
        <taxon>Pseudomonadati</taxon>
        <taxon>Bacteroidota</taxon>
        <taxon>Cytophagia</taxon>
        <taxon>Cytophagales</taxon>
        <taxon>Cytophagaceae</taxon>
        <taxon>Spirosoma</taxon>
    </lineage>
</organism>
<evidence type="ECO:0000313" key="3">
    <source>
        <dbReference type="Proteomes" id="UP000653797"/>
    </source>
</evidence>
<proteinExistence type="predicted"/>
<feature type="compositionally biased region" description="Basic residues" evidence="1">
    <location>
        <begin position="50"/>
        <end position="59"/>
    </location>
</feature>
<sequence length="66" mass="7397">MKLTITRRKSGIDYTDQDWIRALCHGLGEDNNQSSSCLRTGPVSRPAPTLHRRLTRAIGHKPSQPT</sequence>
<evidence type="ECO:0000313" key="2">
    <source>
        <dbReference type="EMBL" id="MBD2752523.1"/>
    </source>
</evidence>
<dbReference type="AlphaFoldDB" id="A0A927AZC8"/>
<keyword evidence="3" id="KW-1185">Reference proteome</keyword>
<dbReference type="Proteomes" id="UP000653797">
    <property type="component" value="Unassembled WGS sequence"/>
</dbReference>
<name>A0A927AZC8_9BACT</name>
<feature type="region of interest" description="Disordered" evidence="1">
    <location>
        <begin position="31"/>
        <end position="66"/>
    </location>
</feature>
<dbReference type="EMBL" id="JACXAA010000002">
    <property type="protein sequence ID" value="MBD2752523.1"/>
    <property type="molecule type" value="Genomic_DNA"/>
</dbReference>
<comment type="caution">
    <text evidence="2">The sequence shown here is derived from an EMBL/GenBank/DDBJ whole genome shotgun (WGS) entry which is preliminary data.</text>
</comment>
<accession>A0A927AZC8</accession>
<protein>
    <submittedName>
        <fullName evidence="2">Uncharacterized protein</fullName>
    </submittedName>
</protein>
<dbReference type="RefSeq" id="WP_191038158.1">
    <property type="nucleotide sequence ID" value="NZ_JACXAA010000002.1"/>
</dbReference>